<proteinExistence type="predicted"/>
<reference evidence="1" key="1">
    <citation type="submission" date="2021-03" db="EMBL/GenBank/DDBJ databases">
        <authorList>
            <person name="Tagirdzhanova G."/>
        </authorList>
    </citation>
    <scope>NUCLEOTIDE SEQUENCE</scope>
</reference>
<comment type="caution">
    <text evidence="1">The sequence shown here is derived from an EMBL/GenBank/DDBJ whole genome shotgun (WGS) entry which is preliminary data.</text>
</comment>
<dbReference type="AlphaFoldDB" id="A0A8H3PIN5"/>
<dbReference type="Proteomes" id="UP000664203">
    <property type="component" value="Unassembled WGS sequence"/>
</dbReference>
<dbReference type="OrthoDB" id="3257981at2759"/>
<gene>
    <name evidence="1" type="ORF">ALECFALPRED_009009</name>
</gene>
<organism evidence="1 2">
    <name type="scientific">Alectoria fallacina</name>
    <dbReference type="NCBI Taxonomy" id="1903189"/>
    <lineage>
        <taxon>Eukaryota</taxon>
        <taxon>Fungi</taxon>
        <taxon>Dikarya</taxon>
        <taxon>Ascomycota</taxon>
        <taxon>Pezizomycotina</taxon>
        <taxon>Lecanoromycetes</taxon>
        <taxon>OSLEUM clade</taxon>
        <taxon>Lecanoromycetidae</taxon>
        <taxon>Lecanorales</taxon>
        <taxon>Lecanorineae</taxon>
        <taxon>Parmeliaceae</taxon>
        <taxon>Alectoria</taxon>
    </lineage>
</organism>
<evidence type="ECO:0000313" key="1">
    <source>
        <dbReference type="EMBL" id="CAF9941150.1"/>
    </source>
</evidence>
<protein>
    <submittedName>
        <fullName evidence="1">Uncharacterized protein</fullName>
    </submittedName>
</protein>
<evidence type="ECO:0000313" key="2">
    <source>
        <dbReference type="Proteomes" id="UP000664203"/>
    </source>
</evidence>
<dbReference type="EMBL" id="CAJPDR010000638">
    <property type="protein sequence ID" value="CAF9941150.1"/>
    <property type="molecule type" value="Genomic_DNA"/>
</dbReference>
<accession>A0A8H3PIN5</accession>
<name>A0A8H3PIN5_9LECA</name>
<keyword evidence="2" id="KW-1185">Reference proteome</keyword>
<sequence>MSSTDLAINADCWTIGSGHGHYSTNIDHVYEVQLLSMFFYARMMEPPKSPYLISCDDISKIFDQVDDPSHPELASYDNPEFLGVSQILNTKKAKIFTYKQKGDAPMTISKDPNPVSTSAQLAQVALTLNMLQNQTTSPLILITPTFTIVPATTAAAKSSNGDPCGPQHQDTPDIPNTCNAKVDLMQSSSAYGVNCNSEALSYNPPWQKNEWVNESVVMGWENCMLPMSHIFSGIGKSFNLTGYWVWGSTNGCAVGVYLPSYSGSAPSPSTARCETLIFGAIVDSCSITTIPSSMGSVNVVINPAYMGGTLQGAQANDGYPSYIVSPTVPFYLLEKGTLVNPLEEQPPSSVPSLIPVMLNQTTNPEQGGNAAAIADLRRCVPWVRCGELAGRIGLGRVVMIR</sequence>